<dbReference type="InterPro" id="IPR005656">
    <property type="entry name" value="MmgE_PrpD"/>
</dbReference>
<dbReference type="InterPro" id="IPR042188">
    <property type="entry name" value="MmgE/PrpD_sf_2"/>
</dbReference>
<dbReference type="InterPro" id="IPR045337">
    <property type="entry name" value="MmgE_PrpD_C"/>
</dbReference>
<gene>
    <name evidence="4" type="ORF">MJ956_04590</name>
</gene>
<dbReference type="SUPFAM" id="SSF103378">
    <property type="entry name" value="2-methylcitrate dehydratase PrpD"/>
    <property type="match status" value="1"/>
</dbReference>
<dbReference type="Pfam" id="PF19305">
    <property type="entry name" value="MmgE_PrpD_C"/>
    <property type="match status" value="1"/>
</dbReference>
<evidence type="ECO:0000313" key="5">
    <source>
        <dbReference type="Proteomes" id="UP001155220"/>
    </source>
</evidence>
<feature type="domain" description="MmgE/PrpD C-terminal" evidence="3">
    <location>
        <begin position="296"/>
        <end position="465"/>
    </location>
</feature>
<dbReference type="PANTHER" id="PTHR16943:SF8">
    <property type="entry name" value="2-METHYLCITRATE DEHYDRATASE"/>
    <property type="match status" value="1"/>
</dbReference>
<dbReference type="Gene3D" id="1.10.4100.10">
    <property type="entry name" value="2-methylcitrate dehydratase PrpD"/>
    <property type="match status" value="1"/>
</dbReference>
<accession>A0A9X2HB82</accession>
<dbReference type="Gene3D" id="3.30.1330.120">
    <property type="entry name" value="2-methylcitrate dehydratase PrpD"/>
    <property type="match status" value="1"/>
</dbReference>
<comment type="similarity">
    <text evidence="1">Belongs to the PrpD family.</text>
</comment>
<sequence>MTVMEAMTADDDDLTGLTTACVNFVQRLRFADLPDEAVRLSKRCLIDGCGVMLAGSEQPIMTPLGRFIASQGGPGQSRLLGDASVRVPAPRAALWHGTAGHAMDWDDTQLAEGPGRPYGLLMHPTVPPLATALSVSDLVREETGEPVDGRRFLTAFNAGFEVACKIAEAINPDHYMKGFHTSGTIGTFAAVVTAGKLLELDAVRLAQAIGIAASMASGVRAGFGTMTKPLHVGRAAENGVTAALLAREGFTGNEEALDGKWGYLAVAGRGGDASLVRDRLGKPFSMVDPGLSIKPYPSGVLTHPSMDAMLVLLSENDIAAEDVEAVTLHAGQNVLGPIRYRIARSELEGKFSFAFLLSAIILRRAAGKAEFTDEFVLSAECQAMQERIETRFDQAIEDMGWDRIRSRVELFTKDGRRFNRWANEAYRGSPHNPLSDEEVRGKFRNCAEGLLDENRVERFFECVETLPHCADAGILLHTLSWQLRDKRP</sequence>
<dbReference type="GO" id="GO:0016829">
    <property type="term" value="F:lyase activity"/>
    <property type="evidence" value="ECO:0007669"/>
    <property type="project" value="InterPro"/>
</dbReference>
<evidence type="ECO:0000313" key="4">
    <source>
        <dbReference type="EMBL" id="MCP3054424.1"/>
    </source>
</evidence>
<proteinExistence type="inferred from homology"/>
<evidence type="ECO:0000256" key="1">
    <source>
        <dbReference type="ARBA" id="ARBA00006174"/>
    </source>
</evidence>
<dbReference type="EMBL" id="JALHBS010000027">
    <property type="protein sequence ID" value="MCP3054424.1"/>
    <property type="molecule type" value="Genomic_DNA"/>
</dbReference>
<keyword evidence="5" id="KW-1185">Reference proteome</keyword>
<dbReference type="InterPro" id="IPR036148">
    <property type="entry name" value="MmgE/PrpD_sf"/>
</dbReference>
<evidence type="ECO:0000259" key="3">
    <source>
        <dbReference type="Pfam" id="PF19305"/>
    </source>
</evidence>
<dbReference type="InterPro" id="IPR045336">
    <property type="entry name" value="MmgE_PrpD_N"/>
</dbReference>
<protein>
    <submittedName>
        <fullName evidence="4">MmgE/PrpD family protein</fullName>
    </submittedName>
</protein>
<dbReference type="InterPro" id="IPR042183">
    <property type="entry name" value="MmgE/PrpD_sf_1"/>
</dbReference>
<dbReference type="Pfam" id="PF03972">
    <property type="entry name" value="MmgE_PrpD_N"/>
    <property type="match status" value="1"/>
</dbReference>
<dbReference type="Proteomes" id="UP001155220">
    <property type="component" value="Unassembled WGS sequence"/>
</dbReference>
<organism evidence="4 5">
    <name type="scientific">Aurantimonas marianensis</name>
    <dbReference type="NCBI Taxonomy" id="2920428"/>
    <lineage>
        <taxon>Bacteria</taxon>
        <taxon>Pseudomonadati</taxon>
        <taxon>Pseudomonadota</taxon>
        <taxon>Alphaproteobacteria</taxon>
        <taxon>Hyphomicrobiales</taxon>
        <taxon>Aurantimonadaceae</taxon>
        <taxon>Aurantimonas</taxon>
    </lineage>
</organism>
<evidence type="ECO:0000259" key="2">
    <source>
        <dbReference type="Pfam" id="PF03972"/>
    </source>
</evidence>
<name>A0A9X2HB82_9HYPH</name>
<dbReference type="PANTHER" id="PTHR16943">
    <property type="entry name" value="2-METHYLCITRATE DEHYDRATASE-RELATED"/>
    <property type="match status" value="1"/>
</dbReference>
<dbReference type="AlphaFoldDB" id="A0A9X2HB82"/>
<dbReference type="RefSeq" id="WP_253963302.1">
    <property type="nucleotide sequence ID" value="NZ_JALHBS010000027.1"/>
</dbReference>
<comment type="caution">
    <text evidence="4">The sequence shown here is derived from an EMBL/GenBank/DDBJ whole genome shotgun (WGS) entry which is preliminary data.</text>
</comment>
<feature type="domain" description="MmgE/PrpD N-terminal" evidence="2">
    <location>
        <begin position="23"/>
        <end position="273"/>
    </location>
</feature>
<reference evidence="4" key="1">
    <citation type="submission" date="2022-03" db="EMBL/GenBank/DDBJ databases">
        <title>Aurantimonas Liuensis sp. Nov., isolated from the hadal seawater of the Mariana Trench.</title>
        <authorList>
            <person name="Liu R."/>
        </authorList>
    </citation>
    <scope>NUCLEOTIDE SEQUENCE</scope>
    <source>
        <strain evidence="4">LRZ36</strain>
    </source>
</reference>